<keyword evidence="3" id="KW-1185">Reference proteome</keyword>
<dbReference type="InterPro" id="IPR041657">
    <property type="entry name" value="HTH_17"/>
</dbReference>
<dbReference type="InterPro" id="IPR009061">
    <property type="entry name" value="DNA-bd_dom_put_sf"/>
</dbReference>
<sequence length="50" mass="5860">MDLKTAAKYLGVSPNTFYNFRVRGLKVVEIDNVKRVSKTELDRFMKKHSK</sequence>
<protein>
    <submittedName>
        <fullName evidence="2">Helix-turn-helix domain-containing protein</fullName>
    </submittedName>
</protein>
<evidence type="ECO:0000313" key="3">
    <source>
        <dbReference type="Proteomes" id="UP000600565"/>
    </source>
</evidence>
<dbReference type="SUPFAM" id="SSF46955">
    <property type="entry name" value="Putative DNA-binding domain"/>
    <property type="match status" value="1"/>
</dbReference>
<name>A0ABR8XLY1_9BACL</name>
<evidence type="ECO:0000313" key="2">
    <source>
        <dbReference type="EMBL" id="MBD8032919.1"/>
    </source>
</evidence>
<dbReference type="Proteomes" id="UP000600565">
    <property type="component" value="Unassembled WGS sequence"/>
</dbReference>
<reference evidence="2 3" key="1">
    <citation type="submission" date="2020-08" db="EMBL/GenBank/DDBJ databases">
        <title>A Genomic Blueprint of the Chicken Gut Microbiome.</title>
        <authorList>
            <person name="Gilroy R."/>
            <person name="Ravi A."/>
            <person name="Getino M."/>
            <person name="Pursley I."/>
            <person name="Horton D.L."/>
            <person name="Alikhan N.-F."/>
            <person name="Baker D."/>
            <person name="Gharbi K."/>
            <person name="Hall N."/>
            <person name="Watson M."/>
            <person name="Adriaenssens E.M."/>
            <person name="Foster-Nyarko E."/>
            <person name="Jarju S."/>
            <person name="Secka A."/>
            <person name="Antonio M."/>
            <person name="Oren A."/>
            <person name="Chaudhuri R."/>
            <person name="La Ragione R.M."/>
            <person name="Hildebrand F."/>
            <person name="Pallen M.J."/>
        </authorList>
    </citation>
    <scope>NUCLEOTIDE SEQUENCE [LARGE SCALE GENOMIC DNA]</scope>
    <source>
        <strain evidence="2 3">Sa1YVA6</strain>
    </source>
</reference>
<organism evidence="2 3">
    <name type="scientific">Solibacillus merdavium</name>
    <dbReference type="NCBI Taxonomy" id="2762218"/>
    <lineage>
        <taxon>Bacteria</taxon>
        <taxon>Bacillati</taxon>
        <taxon>Bacillota</taxon>
        <taxon>Bacilli</taxon>
        <taxon>Bacillales</taxon>
        <taxon>Caryophanaceae</taxon>
        <taxon>Solibacillus</taxon>
    </lineage>
</organism>
<accession>A0ABR8XLY1</accession>
<evidence type="ECO:0000259" key="1">
    <source>
        <dbReference type="Pfam" id="PF12728"/>
    </source>
</evidence>
<proteinExistence type="predicted"/>
<dbReference type="EMBL" id="JACSPW010000005">
    <property type="protein sequence ID" value="MBD8032919.1"/>
    <property type="molecule type" value="Genomic_DNA"/>
</dbReference>
<comment type="caution">
    <text evidence="2">The sequence shown here is derived from an EMBL/GenBank/DDBJ whole genome shotgun (WGS) entry which is preliminary data.</text>
</comment>
<gene>
    <name evidence="2" type="ORF">H9632_07550</name>
</gene>
<dbReference type="Pfam" id="PF12728">
    <property type="entry name" value="HTH_17"/>
    <property type="match status" value="1"/>
</dbReference>
<feature type="domain" description="Helix-turn-helix" evidence="1">
    <location>
        <begin position="1"/>
        <end position="48"/>
    </location>
</feature>